<keyword evidence="1" id="KW-0812">Transmembrane</keyword>
<dbReference type="InterPro" id="IPR018392">
    <property type="entry name" value="LysM"/>
</dbReference>
<accession>A0ABP1QBY1</accession>
<dbReference type="InterPro" id="IPR036779">
    <property type="entry name" value="LysM_dom_sf"/>
</dbReference>
<dbReference type="EMBL" id="CAXLJM020000028">
    <property type="protein sequence ID" value="CAL8097455.1"/>
    <property type="molecule type" value="Genomic_DNA"/>
</dbReference>
<organism evidence="3 4">
    <name type="scientific">Orchesella dallaii</name>
    <dbReference type="NCBI Taxonomy" id="48710"/>
    <lineage>
        <taxon>Eukaryota</taxon>
        <taxon>Metazoa</taxon>
        <taxon>Ecdysozoa</taxon>
        <taxon>Arthropoda</taxon>
        <taxon>Hexapoda</taxon>
        <taxon>Collembola</taxon>
        <taxon>Entomobryomorpha</taxon>
        <taxon>Entomobryoidea</taxon>
        <taxon>Orchesellidae</taxon>
        <taxon>Orchesellinae</taxon>
        <taxon>Orchesella</taxon>
    </lineage>
</organism>
<evidence type="ECO:0000259" key="2">
    <source>
        <dbReference type="PROSITE" id="PS51782"/>
    </source>
</evidence>
<keyword evidence="4" id="KW-1185">Reference proteome</keyword>
<name>A0ABP1QBY1_9HEXA</name>
<evidence type="ECO:0000256" key="1">
    <source>
        <dbReference type="SAM" id="Phobius"/>
    </source>
</evidence>
<sequence length="212" mass="23972">MAKRVDKSRFELEELGFRRNEDEFLERLVLPTDTLQGVALLYNTTVAELKKVNHIVSESELHARRVIKVPSKGILVDLTEDAANPSNRTDVGGASASINLDVISDESDQENNGQVYLNNVDSVIKEIKVKAEVAAAKSPILNGSDSPMLSRKDFARNNGELKWWMLLLPCLAVLIGFPVLYFLYREQVEEPYHDHDHHHHHNHIHNTDTSNT</sequence>
<keyword evidence="1" id="KW-1133">Transmembrane helix</keyword>
<feature type="transmembrane region" description="Helical" evidence="1">
    <location>
        <begin position="161"/>
        <end position="184"/>
    </location>
</feature>
<keyword evidence="1" id="KW-0472">Membrane</keyword>
<proteinExistence type="predicted"/>
<dbReference type="PANTHER" id="PTHR20932:SF13">
    <property type="entry name" value="LD36653P"/>
    <property type="match status" value="1"/>
</dbReference>
<protein>
    <recommendedName>
        <fullName evidence="2">LysM domain-containing protein</fullName>
    </recommendedName>
</protein>
<dbReference type="Proteomes" id="UP001642540">
    <property type="component" value="Unassembled WGS sequence"/>
</dbReference>
<feature type="domain" description="LysM" evidence="2">
    <location>
        <begin position="25"/>
        <end position="69"/>
    </location>
</feature>
<evidence type="ECO:0000313" key="4">
    <source>
        <dbReference type="Proteomes" id="UP001642540"/>
    </source>
</evidence>
<dbReference type="InterPro" id="IPR045030">
    <property type="entry name" value="LYSM1-4"/>
</dbReference>
<dbReference type="Pfam" id="PF01476">
    <property type="entry name" value="LysM"/>
    <property type="match status" value="1"/>
</dbReference>
<dbReference type="PROSITE" id="PS51782">
    <property type="entry name" value="LYSM"/>
    <property type="match status" value="1"/>
</dbReference>
<evidence type="ECO:0000313" key="3">
    <source>
        <dbReference type="EMBL" id="CAL8097455.1"/>
    </source>
</evidence>
<gene>
    <name evidence="3" type="ORF">ODALV1_LOCUS9648</name>
</gene>
<dbReference type="PANTHER" id="PTHR20932">
    <property type="entry name" value="LYSM AND PUTATIVE PEPTIDOGLYCAN-BINDING DOMAIN-CONTAINING PROTEIN"/>
    <property type="match status" value="1"/>
</dbReference>
<comment type="caution">
    <text evidence="3">The sequence shown here is derived from an EMBL/GenBank/DDBJ whole genome shotgun (WGS) entry which is preliminary data.</text>
</comment>
<dbReference type="SUPFAM" id="SSF54106">
    <property type="entry name" value="LysM domain"/>
    <property type="match status" value="1"/>
</dbReference>
<dbReference type="Gene3D" id="3.10.350.10">
    <property type="entry name" value="LysM domain"/>
    <property type="match status" value="1"/>
</dbReference>
<reference evidence="3 4" key="1">
    <citation type="submission" date="2024-08" db="EMBL/GenBank/DDBJ databases">
        <authorList>
            <person name="Cucini C."/>
            <person name="Frati F."/>
        </authorList>
    </citation>
    <scope>NUCLEOTIDE SEQUENCE [LARGE SCALE GENOMIC DNA]</scope>
</reference>
<dbReference type="SMART" id="SM00257">
    <property type="entry name" value="LysM"/>
    <property type="match status" value="1"/>
</dbReference>